<organism evidence="3 4">
    <name type="scientific">Pleuronectes platessa</name>
    <name type="common">European plaice</name>
    <dbReference type="NCBI Taxonomy" id="8262"/>
    <lineage>
        <taxon>Eukaryota</taxon>
        <taxon>Metazoa</taxon>
        <taxon>Chordata</taxon>
        <taxon>Craniata</taxon>
        <taxon>Vertebrata</taxon>
        <taxon>Euteleostomi</taxon>
        <taxon>Actinopterygii</taxon>
        <taxon>Neopterygii</taxon>
        <taxon>Teleostei</taxon>
        <taxon>Neoteleostei</taxon>
        <taxon>Acanthomorphata</taxon>
        <taxon>Carangaria</taxon>
        <taxon>Pleuronectiformes</taxon>
        <taxon>Pleuronectoidei</taxon>
        <taxon>Pleuronectidae</taxon>
        <taxon>Pleuronectes</taxon>
    </lineage>
</organism>
<feature type="region of interest" description="Disordered" evidence="1">
    <location>
        <begin position="8"/>
        <end position="55"/>
    </location>
</feature>
<evidence type="ECO:0000256" key="1">
    <source>
        <dbReference type="SAM" id="MobiDB-lite"/>
    </source>
</evidence>
<keyword evidence="2" id="KW-0472">Membrane</keyword>
<evidence type="ECO:0000313" key="3">
    <source>
        <dbReference type="EMBL" id="CAB1430405.1"/>
    </source>
</evidence>
<reference evidence="3" key="1">
    <citation type="submission" date="2020-03" db="EMBL/GenBank/DDBJ databases">
        <authorList>
            <person name="Weist P."/>
        </authorList>
    </citation>
    <scope>NUCLEOTIDE SEQUENCE</scope>
</reference>
<keyword evidence="2" id="KW-0812">Transmembrane</keyword>
<dbReference type="EMBL" id="CADEAL010001226">
    <property type="protein sequence ID" value="CAB1430405.1"/>
    <property type="molecule type" value="Genomic_DNA"/>
</dbReference>
<sequence>MGFLKAECEGGLGEGGGGHKARATSQAAQGEASRDPDTKSESGPSSSSSLSSVPLDVPPRLPSQLQLCSSVNWTSGLEGVRWWPHCVSTRSVWMTLTAPVLRWAREKVFVLRDKHRSKSCNIRTILCEVSAGERRFVAPGCRCNLIIIITMSLIFCFYLCTTVQTLNSSDVDDFTSTWRAVVFKYLDA</sequence>
<keyword evidence="2" id="KW-1133">Transmembrane helix</keyword>
<name>A0A9N7UGK7_PLEPL</name>
<evidence type="ECO:0000313" key="4">
    <source>
        <dbReference type="Proteomes" id="UP001153269"/>
    </source>
</evidence>
<comment type="caution">
    <text evidence="3">The sequence shown here is derived from an EMBL/GenBank/DDBJ whole genome shotgun (WGS) entry which is preliminary data.</text>
</comment>
<feature type="compositionally biased region" description="Low complexity" evidence="1">
    <location>
        <begin position="41"/>
        <end position="55"/>
    </location>
</feature>
<evidence type="ECO:0000256" key="2">
    <source>
        <dbReference type="SAM" id="Phobius"/>
    </source>
</evidence>
<dbReference type="AlphaFoldDB" id="A0A9N7UGK7"/>
<accession>A0A9N7UGK7</accession>
<gene>
    <name evidence="3" type="ORF">PLEPLA_LOCUS18387</name>
</gene>
<protein>
    <submittedName>
        <fullName evidence="3">Uncharacterized protein</fullName>
    </submittedName>
</protein>
<proteinExistence type="predicted"/>
<dbReference type="Proteomes" id="UP001153269">
    <property type="component" value="Unassembled WGS sequence"/>
</dbReference>
<feature type="transmembrane region" description="Helical" evidence="2">
    <location>
        <begin position="143"/>
        <end position="166"/>
    </location>
</feature>
<keyword evidence="4" id="KW-1185">Reference proteome</keyword>